<dbReference type="PROSITE" id="PS51257">
    <property type="entry name" value="PROKAR_LIPOPROTEIN"/>
    <property type="match status" value="1"/>
</dbReference>
<feature type="chain" id="PRO_5013025247" evidence="1">
    <location>
        <begin position="24"/>
        <end position="134"/>
    </location>
</feature>
<gene>
    <name evidence="2" type="ORF">BKG88_05115</name>
</gene>
<keyword evidence="1" id="KW-0732">Signal</keyword>
<proteinExistence type="predicted"/>
<dbReference type="EMBL" id="MLAI01000015">
    <property type="protein sequence ID" value="OOF86220.1"/>
    <property type="molecule type" value="Genomic_DNA"/>
</dbReference>
<organism evidence="2 3">
    <name type="scientific">Rodentibacter ratti</name>
    <dbReference type="NCBI Taxonomy" id="1906745"/>
    <lineage>
        <taxon>Bacteria</taxon>
        <taxon>Pseudomonadati</taxon>
        <taxon>Pseudomonadota</taxon>
        <taxon>Gammaproteobacteria</taxon>
        <taxon>Pasteurellales</taxon>
        <taxon>Pasteurellaceae</taxon>
        <taxon>Rodentibacter</taxon>
    </lineage>
</organism>
<evidence type="ECO:0000256" key="1">
    <source>
        <dbReference type="SAM" id="SignalP"/>
    </source>
</evidence>
<comment type="caution">
    <text evidence="2">The sequence shown here is derived from an EMBL/GenBank/DDBJ whole genome shotgun (WGS) entry which is preliminary data.</text>
</comment>
<feature type="signal peptide" evidence="1">
    <location>
        <begin position="1"/>
        <end position="23"/>
    </location>
</feature>
<name>A0A1V3L9D3_9PAST</name>
<evidence type="ECO:0000313" key="2">
    <source>
        <dbReference type="EMBL" id="OOF86220.1"/>
    </source>
</evidence>
<evidence type="ECO:0000313" key="3">
    <source>
        <dbReference type="Proteomes" id="UP000189353"/>
    </source>
</evidence>
<reference evidence="2 3" key="1">
    <citation type="submission" date="2016-10" db="EMBL/GenBank/DDBJ databases">
        <title>Rodentibacter gen. nov. and new species.</title>
        <authorList>
            <person name="Christensen H."/>
        </authorList>
    </citation>
    <scope>NUCLEOTIDE SEQUENCE [LARGE SCALE GENOMIC DNA]</scope>
    <source>
        <strain evidence="2 3">Ppn158</strain>
    </source>
</reference>
<protein>
    <submittedName>
        <fullName evidence="2">Uncharacterized protein</fullName>
    </submittedName>
</protein>
<dbReference type="OrthoDB" id="9962837at2"/>
<dbReference type="Proteomes" id="UP000189353">
    <property type="component" value="Unassembled WGS sequence"/>
</dbReference>
<dbReference type="RefSeq" id="WP_077552804.1">
    <property type="nucleotide sequence ID" value="NZ_MLAI01000015.1"/>
</dbReference>
<sequence>MKVKYTALIISIFLLSGCAMYFASDQEAYQVGVEENKTINCLNYSHINDLHNLYGKPNIGILGQMKQIVYETIGQTVFGAGRFNAIKSDIVFHNSMERKSSITAQGRNQKLNLSMNDCKPYLDHYERAYYGLKR</sequence>
<accession>A0A1V3L9D3</accession>
<dbReference type="AlphaFoldDB" id="A0A1V3L9D3"/>